<protein>
    <submittedName>
        <fullName evidence="2">Flagellar operon protein</fullName>
    </submittedName>
</protein>
<dbReference type="AlphaFoldDB" id="B1I5E4"/>
<accession>B1I5E4</accession>
<keyword evidence="3" id="KW-1185">Reference proteome</keyword>
<reference evidence="3" key="1">
    <citation type="submission" date="2007-10" db="EMBL/GenBank/DDBJ databases">
        <title>Complete sequence of chromosome of Desulforudis audaxviator MP104C.</title>
        <authorList>
            <person name="Copeland A."/>
            <person name="Lucas S."/>
            <person name="Lapidus A."/>
            <person name="Barry K."/>
            <person name="Glavina del Rio T."/>
            <person name="Dalin E."/>
            <person name="Tice H."/>
            <person name="Bruce D."/>
            <person name="Pitluck S."/>
            <person name="Lowry S.R."/>
            <person name="Larimer F."/>
            <person name="Land M.L."/>
            <person name="Hauser L."/>
            <person name="Kyrpides N."/>
            <person name="Ivanova N.N."/>
            <person name="Richardson P."/>
        </authorList>
    </citation>
    <scope>NUCLEOTIDE SEQUENCE [LARGE SCALE GENOMIC DNA]</scope>
    <source>
        <strain evidence="3">MP104C</strain>
    </source>
</reference>
<keyword evidence="2" id="KW-0966">Cell projection</keyword>
<sequence length="123" mass="13122">MVKKIGEVPAPPTPAPAVGVRKSGEPAFGEILRREIRQAELKFSAHAERRLAERQISLGPHDLEKINQAASLAEAKGSRRSLLIYGDLALVTSIANRTVVTAVNGEAAANNVFTNIDSAVIVK</sequence>
<dbReference type="Pfam" id="PF12611">
    <property type="entry name" value="Flagellar_put"/>
    <property type="match status" value="1"/>
</dbReference>
<feature type="region of interest" description="Disordered" evidence="1">
    <location>
        <begin position="1"/>
        <end position="21"/>
    </location>
</feature>
<gene>
    <name evidence="2" type="ordered locus">Daud_1758</name>
</gene>
<organism evidence="2 3">
    <name type="scientific">Desulforudis audaxviator (strain MP104C)</name>
    <dbReference type="NCBI Taxonomy" id="477974"/>
    <lineage>
        <taxon>Bacteria</taxon>
        <taxon>Bacillati</taxon>
        <taxon>Bacillota</taxon>
        <taxon>Clostridia</taxon>
        <taxon>Thermoanaerobacterales</taxon>
        <taxon>Candidatus Desulforudaceae</taxon>
        <taxon>Candidatus Desulforudis</taxon>
    </lineage>
</organism>
<dbReference type="KEGG" id="dau:Daud_1758"/>
<dbReference type="Proteomes" id="UP000008544">
    <property type="component" value="Chromosome"/>
</dbReference>
<dbReference type="NCBIfam" id="TIGR02530">
    <property type="entry name" value="flg_new"/>
    <property type="match status" value="1"/>
</dbReference>
<dbReference type="HOGENOM" id="CLU_145226_3_1_9"/>
<evidence type="ECO:0000313" key="2">
    <source>
        <dbReference type="EMBL" id="ACA60254.1"/>
    </source>
</evidence>
<evidence type="ECO:0000256" key="1">
    <source>
        <dbReference type="SAM" id="MobiDB-lite"/>
    </source>
</evidence>
<dbReference type="InterPro" id="IPR013367">
    <property type="entry name" value="Flagellar_put"/>
</dbReference>
<evidence type="ECO:0000313" key="3">
    <source>
        <dbReference type="Proteomes" id="UP000008544"/>
    </source>
</evidence>
<dbReference type="eggNOG" id="ENOG5032Y5R">
    <property type="taxonomic scope" value="Bacteria"/>
</dbReference>
<reference evidence="2 3" key="2">
    <citation type="journal article" date="2008" name="Science">
        <title>Environmental genomics reveals a single-species ecosystem deep within Earth.</title>
        <authorList>
            <person name="Chivian D."/>
            <person name="Brodie E.L."/>
            <person name="Alm E.J."/>
            <person name="Culley D.E."/>
            <person name="Dehal P.S."/>
            <person name="Desantis T.Z."/>
            <person name="Gihring T.M."/>
            <person name="Lapidus A."/>
            <person name="Lin L.H."/>
            <person name="Lowry S.R."/>
            <person name="Moser D.P."/>
            <person name="Richardson P.M."/>
            <person name="Southam G."/>
            <person name="Wanger G."/>
            <person name="Pratt L.M."/>
            <person name="Andersen G.L."/>
            <person name="Hazen T.C."/>
            <person name="Brockman F.J."/>
            <person name="Arkin A.P."/>
            <person name="Onstott T.C."/>
        </authorList>
    </citation>
    <scope>NUCLEOTIDE SEQUENCE [LARGE SCALE GENOMIC DNA]</scope>
    <source>
        <strain evidence="2 3">MP104C</strain>
    </source>
</reference>
<dbReference type="RefSeq" id="WP_012302833.1">
    <property type="nucleotide sequence ID" value="NC_010424.1"/>
</dbReference>
<dbReference type="EMBL" id="CP000860">
    <property type="protein sequence ID" value="ACA60254.1"/>
    <property type="molecule type" value="Genomic_DNA"/>
</dbReference>
<dbReference type="STRING" id="477974.Daud_1758"/>
<keyword evidence="2" id="KW-0969">Cilium</keyword>
<keyword evidence="2" id="KW-0282">Flagellum</keyword>
<dbReference type="OrthoDB" id="165650at2"/>
<proteinExistence type="predicted"/>
<name>B1I5E4_DESAP</name>